<name>A0A9P7SVT4_9HYPO</name>
<protein>
    <submittedName>
        <fullName evidence="2">Uncharacterized protein</fullName>
    </submittedName>
</protein>
<gene>
    <name evidence="2" type="ORF">E4U43_004917</name>
</gene>
<sequence>MHPLDKCGWRGTCWTMLNGQPFDEKWRGVSGLWPVVTASIHARHMGQHIGGNIPPDNTTTGFFEAPSAISVTQWLTRINLHCMRTPSFTPCGQLIRGGNFFCMGVLIMMQWLMGQ</sequence>
<comment type="caution">
    <text evidence="2">The sequence shown here is derived from an EMBL/GenBank/DDBJ whole genome shotgun (WGS) entry which is preliminary data.</text>
</comment>
<proteinExistence type="predicted"/>
<keyword evidence="1" id="KW-1133">Transmembrane helix</keyword>
<keyword evidence="1" id="KW-0812">Transmembrane</keyword>
<dbReference type="Proteomes" id="UP000748025">
    <property type="component" value="Unassembled WGS sequence"/>
</dbReference>
<keyword evidence="1" id="KW-0472">Membrane</keyword>
<reference evidence="2" key="1">
    <citation type="journal article" date="2020" name="bioRxiv">
        <title>Whole genome comparisons of ergot fungi reveals the divergence and evolution of species within the genus Claviceps are the result of varying mechanisms driving genome evolution and host range expansion.</title>
        <authorList>
            <person name="Wyka S.A."/>
            <person name="Mondo S.J."/>
            <person name="Liu M."/>
            <person name="Dettman J."/>
            <person name="Nalam V."/>
            <person name="Broders K.D."/>
        </authorList>
    </citation>
    <scope>NUCLEOTIDE SEQUENCE</scope>
    <source>
        <strain evidence="2">CCC 602</strain>
    </source>
</reference>
<evidence type="ECO:0000256" key="1">
    <source>
        <dbReference type="SAM" id="Phobius"/>
    </source>
</evidence>
<keyword evidence="3" id="KW-1185">Reference proteome</keyword>
<organism evidence="2 3">
    <name type="scientific">Claviceps pusilla</name>
    <dbReference type="NCBI Taxonomy" id="123648"/>
    <lineage>
        <taxon>Eukaryota</taxon>
        <taxon>Fungi</taxon>
        <taxon>Dikarya</taxon>
        <taxon>Ascomycota</taxon>
        <taxon>Pezizomycotina</taxon>
        <taxon>Sordariomycetes</taxon>
        <taxon>Hypocreomycetidae</taxon>
        <taxon>Hypocreales</taxon>
        <taxon>Clavicipitaceae</taxon>
        <taxon>Claviceps</taxon>
    </lineage>
</organism>
<accession>A0A9P7SVT4</accession>
<dbReference type="AlphaFoldDB" id="A0A9P7SVT4"/>
<feature type="transmembrane region" description="Helical" evidence="1">
    <location>
        <begin position="94"/>
        <end position="113"/>
    </location>
</feature>
<dbReference type="EMBL" id="SRPW01003202">
    <property type="protein sequence ID" value="KAG5987884.1"/>
    <property type="molecule type" value="Genomic_DNA"/>
</dbReference>
<evidence type="ECO:0000313" key="3">
    <source>
        <dbReference type="Proteomes" id="UP000748025"/>
    </source>
</evidence>
<evidence type="ECO:0000313" key="2">
    <source>
        <dbReference type="EMBL" id="KAG5987884.1"/>
    </source>
</evidence>